<dbReference type="EMBL" id="AOLS01000038">
    <property type="protein sequence ID" value="EMA20314.1"/>
    <property type="molecule type" value="Genomic_DNA"/>
</dbReference>
<sequence>MHFTQREQQALRDAGVEQATIEAASDAVVEATDDAAGELEAFFDGRETVYSDMDIAHSSSEIQEHTVEYCNLFTHADDIRGYLRFDTWGVPVEGGRILSDEKVELSLGPTVHGRVRFAADEDAL</sequence>
<evidence type="ECO:0000313" key="1">
    <source>
        <dbReference type="EMBL" id="EMA20314.1"/>
    </source>
</evidence>
<proteinExistence type="predicted"/>
<keyword evidence="2" id="KW-1185">Reference proteome</keyword>
<comment type="caution">
    <text evidence="1">The sequence shown here is derived from an EMBL/GenBank/DDBJ whole genome shotgun (WGS) entry which is preliminary data.</text>
</comment>
<dbReference type="Proteomes" id="UP000011687">
    <property type="component" value="Unassembled WGS sequence"/>
</dbReference>
<dbReference type="AlphaFoldDB" id="M0KJF1"/>
<gene>
    <name evidence="1" type="ORF">C435_07070</name>
</gene>
<accession>M0KJF1</accession>
<evidence type="ECO:0000313" key="2">
    <source>
        <dbReference type="Proteomes" id="UP000011687"/>
    </source>
</evidence>
<dbReference type="Pfam" id="PF24376">
    <property type="entry name" value="DUF7532"/>
    <property type="match status" value="1"/>
</dbReference>
<dbReference type="PATRIC" id="fig|662475.6.peg.1367"/>
<reference evidence="1 2" key="1">
    <citation type="journal article" date="2014" name="PLoS Genet.">
        <title>Phylogenetically driven sequencing of extremely halophilic archaea reveals strategies for static and dynamic osmo-response.</title>
        <authorList>
            <person name="Becker E.A."/>
            <person name="Seitzer P.M."/>
            <person name="Tritt A."/>
            <person name="Larsen D."/>
            <person name="Krusor M."/>
            <person name="Yao A.I."/>
            <person name="Wu D."/>
            <person name="Madern D."/>
            <person name="Eisen J.A."/>
            <person name="Darling A.E."/>
            <person name="Facciotti M.T."/>
        </authorList>
    </citation>
    <scope>NUCLEOTIDE SEQUENCE [LARGE SCALE GENOMIC DNA]</scope>
    <source>
        <strain evidence="1 2">ATCC 33799</strain>
    </source>
</reference>
<name>M0KJF1_9EURY</name>
<dbReference type="RefSeq" id="WP_007188644.1">
    <property type="nucleotide sequence ID" value="NZ_AOLS01000038.1"/>
</dbReference>
<protein>
    <submittedName>
        <fullName evidence="1">Uncharacterized protein</fullName>
    </submittedName>
</protein>
<organism evidence="1 2">
    <name type="scientific">Haloarcula marismortui ATCC 33799</name>
    <dbReference type="NCBI Taxonomy" id="662475"/>
    <lineage>
        <taxon>Archaea</taxon>
        <taxon>Methanobacteriati</taxon>
        <taxon>Methanobacteriota</taxon>
        <taxon>Stenosarchaea group</taxon>
        <taxon>Halobacteria</taxon>
        <taxon>Halobacteriales</taxon>
        <taxon>Haloarculaceae</taxon>
        <taxon>Haloarcula</taxon>
    </lineage>
</organism>
<dbReference type="InterPro" id="IPR055954">
    <property type="entry name" value="DUF7532"/>
</dbReference>